<evidence type="ECO:0000313" key="2">
    <source>
        <dbReference type="Proteomes" id="UP000224567"/>
    </source>
</evidence>
<sequence length="323" mass="36106">MQAERRELSQSLSFNSYSNKNLGEIADRVVEEFSAENGTEENPFVEVNGSLISCVEKDQEEEEGRNEEDGDEFEFSFVKESEISPAAADEIFHNGQIRPIYPLFNRDLLLNNDDFMNGSSSKSNGMVEEVVSARPKSIRLPLRKLFLQEEEREGNSSCSSSEADDLEGIPEGTYCVWRPKPDEKCKKSNSTGSSKRWKFRDLLYRSNSDGKDTFVFLTPSFKKKENKAEKAPPPTTTTKSKGELEPAMHYVKNGGGEKRKTYLPYRQDLVGFFANMNATNRNVMPLDGETWLERAVDGVGWWLNGGGKGKAGGGEEVDSGAVC</sequence>
<dbReference type="Proteomes" id="UP000224567">
    <property type="component" value="Unassembled WGS sequence"/>
</dbReference>
<dbReference type="PANTHER" id="PTHR33095">
    <property type="entry name" value="OS07G0619500 PROTEIN"/>
    <property type="match status" value="1"/>
</dbReference>
<dbReference type="STRING" id="33114.A0A2G2WRA5"/>
<protein>
    <submittedName>
        <fullName evidence="1">Uncharacterized protein</fullName>
    </submittedName>
</protein>
<dbReference type="AlphaFoldDB" id="A0A2G2WRA5"/>
<organism evidence="1 2">
    <name type="scientific">Capsicum baccatum</name>
    <name type="common">Peruvian pepper</name>
    <dbReference type="NCBI Taxonomy" id="33114"/>
    <lineage>
        <taxon>Eukaryota</taxon>
        <taxon>Viridiplantae</taxon>
        <taxon>Streptophyta</taxon>
        <taxon>Embryophyta</taxon>
        <taxon>Tracheophyta</taxon>
        <taxon>Spermatophyta</taxon>
        <taxon>Magnoliopsida</taxon>
        <taxon>eudicotyledons</taxon>
        <taxon>Gunneridae</taxon>
        <taxon>Pentapetalae</taxon>
        <taxon>asterids</taxon>
        <taxon>lamiids</taxon>
        <taxon>Solanales</taxon>
        <taxon>Solanaceae</taxon>
        <taxon>Solanoideae</taxon>
        <taxon>Capsiceae</taxon>
        <taxon>Capsicum</taxon>
    </lineage>
</organism>
<evidence type="ECO:0000313" key="1">
    <source>
        <dbReference type="EMBL" id="PHT47773.1"/>
    </source>
</evidence>
<dbReference type="InterPro" id="IPR012442">
    <property type="entry name" value="DUF1645_plant"/>
</dbReference>
<dbReference type="Pfam" id="PF07816">
    <property type="entry name" value="DUF1645"/>
    <property type="match status" value="1"/>
</dbReference>
<name>A0A2G2WRA5_CAPBA</name>
<dbReference type="OrthoDB" id="666789at2759"/>
<proteinExistence type="predicted"/>
<comment type="caution">
    <text evidence="1">The sequence shown here is derived from an EMBL/GenBank/DDBJ whole genome shotgun (WGS) entry which is preliminary data.</text>
</comment>
<dbReference type="EMBL" id="MLFT02000005">
    <property type="protein sequence ID" value="PHT47773.1"/>
    <property type="molecule type" value="Genomic_DNA"/>
</dbReference>
<keyword evidence="2" id="KW-1185">Reference proteome</keyword>
<reference evidence="2" key="2">
    <citation type="journal article" date="2017" name="J. Anim. Genet.">
        <title>Multiple reference genome sequences of hot pepper reveal the massive evolution of plant disease resistance genes by retroduplication.</title>
        <authorList>
            <person name="Kim S."/>
            <person name="Park J."/>
            <person name="Yeom S.-I."/>
            <person name="Kim Y.-M."/>
            <person name="Seo E."/>
            <person name="Kim K.-T."/>
            <person name="Kim M.-S."/>
            <person name="Lee J.M."/>
            <person name="Cheong K."/>
            <person name="Shin H.-S."/>
            <person name="Kim S.-B."/>
            <person name="Han K."/>
            <person name="Lee J."/>
            <person name="Park M."/>
            <person name="Lee H.-A."/>
            <person name="Lee H.-Y."/>
            <person name="Lee Y."/>
            <person name="Oh S."/>
            <person name="Lee J.H."/>
            <person name="Choi E."/>
            <person name="Choi E."/>
            <person name="Lee S.E."/>
            <person name="Jeon J."/>
            <person name="Kim H."/>
            <person name="Choi G."/>
            <person name="Song H."/>
            <person name="Lee J."/>
            <person name="Lee S.-C."/>
            <person name="Kwon J.-K."/>
            <person name="Lee H.-Y."/>
            <person name="Koo N."/>
            <person name="Hong Y."/>
            <person name="Kim R.W."/>
            <person name="Kang W.-H."/>
            <person name="Huh J.H."/>
            <person name="Kang B.-C."/>
            <person name="Yang T.-J."/>
            <person name="Lee Y.-H."/>
            <person name="Bennetzen J.L."/>
            <person name="Choi D."/>
        </authorList>
    </citation>
    <scope>NUCLEOTIDE SEQUENCE [LARGE SCALE GENOMIC DNA]</scope>
    <source>
        <strain evidence="2">cv. PBC81</strain>
    </source>
</reference>
<accession>A0A2G2WRA5</accession>
<dbReference type="PANTHER" id="PTHR33095:SF127">
    <property type="entry name" value="OS05G0578100 PROTEIN"/>
    <property type="match status" value="1"/>
</dbReference>
<gene>
    <name evidence="1" type="ORF">CQW23_11981</name>
</gene>
<reference evidence="1 2" key="1">
    <citation type="journal article" date="2017" name="Genome Biol.">
        <title>New reference genome sequences of hot pepper reveal the massive evolution of plant disease-resistance genes by retroduplication.</title>
        <authorList>
            <person name="Kim S."/>
            <person name="Park J."/>
            <person name="Yeom S.I."/>
            <person name="Kim Y.M."/>
            <person name="Seo E."/>
            <person name="Kim K.T."/>
            <person name="Kim M.S."/>
            <person name="Lee J.M."/>
            <person name="Cheong K."/>
            <person name="Shin H.S."/>
            <person name="Kim S.B."/>
            <person name="Han K."/>
            <person name="Lee J."/>
            <person name="Park M."/>
            <person name="Lee H.A."/>
            <person name="Lee H.Y."/>
            <person name="Lee Y."/>
            <person name="Oh S."/>
            <person name="Lee J.H."/>
            <person name="Choi E."/>
            <person name="Choi E."/>
            <person name="Lee S.E."/>
            <person name="Jeon J."/>
            <person name="Kim H."/>
            <person name="Choi G."/>
            <person name="Song H."/>
            <person name="Lee J."/>
            <person name="Lee S.C."/>
            <person name="Kwon J.K."/>
            <person name="Lee H.Y."/>
            <person name="Koo N."/>
            <person name="Hong Y."/>
            <person name="Kim R.W."/>
            <person name="Kang W.H."/>
            <person name="Huh J.H."/>
            <person name="Kang B.C."/>
            <person name="Yang T.J."/>
            <person name="Lee Y.H."/>
            <person name="Bennetzen J.L."/>
            <person name="Choi D."/>
        </authorList>
    </citation>
    <scope>NUCLEOTIDE SEQUENCE [LARGE SCALE GENOMIC DNA]</scope>
    <source>
        <strain evidence="2">cv. PBC81</strain>
    </source>
</reference>